<dbReference type="Proteomes" id="UP001162162">
    <property type="component" value="Unassembled WGS sequence"/>
</dbReference>
<evidence type="ECO:0000256" key="1">
    <source>
        <dbReference type="SAM" id="Phobius"/>
    </source>
</evidence>
<proteinExistence type="predicted"/>
<dbReference type="EMBL" id="JAPWTK010000227">
    <property type="protein sequence ID" value="KAJ8945125.1"/>
    <property type="molecule type" value="Genomic_DNA"/>
</dbReference>
<name>A0AAV8Y0Z6_9CUCU</name>
<evidence type="ECO:0000313" key="3">
    <source>
        <dbReference type="Proteomes" id="UP001162162"/>
    </source>
</evidence>
<organism evidence="2 3">
    <name type="scientific">Aromia moschata</name>
    <dbReference type="NCBI Taxonomy" id="1265417"/>
    <lineage>
        <taxon>Eukaryota</taxon>
        <taxon>Metazoa</taxon>
        <taxon>Ecdysozoa</taxon>
        <taxon>Arthropoda</taxon>
        <taxon>Hexapoda</taxon>
        <taxon>Insecta</taxon>
        <taxon>Pterygota</taxon>
        <taxon>Neoptera</taxon>
        <taxon>Endopterygota</taxon>
        <taxon>Coleoptera</taxon>
        <taxon>Polyphaga</taxon>
        <taxon>Cucujiformia</taxon>
        <taxon>Chrysomeloidea</taxon>
        <taxon>Cerambycidae</taxon>
        <taxon>Cerambycinae</taxon>
        <taxon>Callichromatini</taxon>
        <taxon>Aromia</taxon>
    </lineage>
</organism>
<comment type="caution">
    <text evidence="2">The sequence shown here is derived from an EMBL/GenBank/DDBJ whole genome shotgun (WGS) entry which is preliminary data.</text>
</comment>
<dbReference type="AlphaFoldDB" id="A0AAV8Y0Z6"/>
<feature type="transmembrane region" description="Helical" evidence="1">
    <location>
        <begin position="105"/>
        <end position="123"/>
    </location>
</feature>
<gene>
    <name evidence="2" type="ORF">NQ318_001590</name>
</gene>
<keyword evidence="3" id="KW-1185">Reference proteome</keyword>
<evidence type="ECO:0000313" key="2">
    <source>
        <dbReference type="EMBL" id="KAJ8945125.1"/>
    </source>
</evidence>
<keyword evidence="1" id="KW-1133">Transmembrane helix</keyword>
<accession>A0AAV8Y0Z6</accession>
<reference evidence="2" key="1">
    <citation type="journal article" date="2023" name="Insect Mol. Biol.">
        <title>Genome sequencing provides insights into the evolution of gene families encoding plant cell wall-degrading enzymes in longhorned beetles.</title>
        <authorList>
            <person name="Shin N.R."/>
            <person name="Okamura Y."/>
            <person name="Kirsch R."/>
            <person name="Pauchet Y."/>
        </authorList>
    </citation>
    <scope>NUCLEOTIDE SEQUENCE</scope>
    <source>
        <strain evidence="2">AMC_N1</strain>
    </source>
</reference>
<keyword evidence="1" id="KW-0812">Transmembrane</keyword>
<sequence length="124" mass="14157">MPILALPPIEFRRIRRSSDCYSRISLLDVKKKNLRHINLDEIIPVLEETDCNHGSISSERETGLVEEPKTFAQPEAEQVLLLNPLLLETLPRAKPRLTQSEHKKIARITIVYTLAFFALALLLS</sequence>
<keyword evidence="1" id="KW-0472">Membrane</keyword>
<protein>
    <submittedName>
        <fullName evidence="2">Uncharacterized protein</fullName>
    </submittedName>
</protein>